<proteinExistence type="predicted"/>
<dbReference type="Proteomes" id="UP001054837">
    <property type="component" value="Unassembled WGS sequence"/>
</dbReference>
<protein>
    <submittedName>
        <fullName evidence="2">Uncharacterized protein</fullName>
    </submittedName>
</protein>
<comment type="caution">
    <text evidence="2">The sequence shown here is derived from an EMBL/GenBank/DDBJ whole genome shotgun (WGS) entry which is preliminary data.</text>
</comment>
<name>A0AAV4N4M6_9ARAC</name>
<evidence type="ECO:0000256" key="1">
    <source>
        <dbReference type="SAM" id="MobiDB-lite"/>
    </source>
</evidence>
<feature type="compositionally biased region" description="Basic and acidic residues" evidence="1">
    <location>
        <begin position="106"/>
        <end position="117"/>
    </location>
</feature>
<evidence type="ECO:0000313" key="3">
    <source>
        <dbReference type="Proteomes" id="UP001054837"/>
    </source>
</evidence>
<accession>A0AAV4N4M6</accession>
<reference evidence="2 3" key="1">
    <citation type="submission" date="2021-06" db="EMBL/GenBank/DDBJ databases">
        <title>Caerostris darwini draft genome.</title>
        <authorList>
            <person name="Kono N."/>
            <person name="Arakawa K."/>
        </authorList>
    </citation>
    <scope>NUCLEOTIDE SEQUENCE [LARGE SCALE GENOMIC DNA]</scope>
</reference>
<dbReference type="AlphaFoldDB" id="A0AAV4N4M6"/>
<keyword evidence="3" id="KW-1185">Reference proteome</keyword>
<organism evidence="2 3">
    <name type="scientific">Caerostris darwini</name>
    <dbReference type="NCBI Taxonomy" id="1538125"/>
    <lineage>
        <taxon>Eukaryota</taxon>
        <taxon>Metazoa</taxon>
        <taxon>Ecdysozoa</taxon>
        <taxon>Arthropoda</taxon>
        <taxon>Chelicerata</taxon>
        <taxon>Arachnida</taxon>
        <taxon>Araneae</taxon>
        <taxon>Araneomorphae</taxon>
        <taxon>Entelegynae</taxon>
        <taxon>Araneoidea</taxon>
        <taxon>Araneidae</taxon>
        <taxon>Caerostris</taxon>
    </lineage>
</organism>
<feature type="region of interest" description="Disordered" evidence="1">
    <location>
        <begin position="1"/>
        <end position="51"/>
    </location>
</feature>
<evidence type="ECO:0000313" key="2">
    <source>
        <dbReference type="EMBL" id="GIX79659.1"/>
    </source>
</evidence>
<dbReference type="EMBL" id="BPLQ01001204">
    <property type="protein sequence ID" value="GIX79659.1"/>
    <property type="molecule type" value="Genomic_DNA"/>
</dbReference>
<feature type="region of interest" description="Disordered" evidence="1">
    <location>
        <begin position="65"/>
        <end position="117"/>
    </location>
</feature>
<gene>
    <name evidence="2" type="ORF">CDAR_583021</name>
</gene>
<sequence>MLSKSLLSVDGWNSQARYHPPPSSLRHHSPPQRKCLLSEQHPRSPLSLASPVKCRPRSLCFDHRSEDPVAGEVRRRSPRLSTERHHLSGSVTRTVPNSDTASFDQDPEKDGPYEEALRTRHSSFVVAVPRGRRSAASVLMEHP</sequence>
<feature type="compositionally biased region" description="Polar residues" evidence="1">
    <location>
        <begin position="89"/>
        <end position="103"/>
    </location>
</feature>
<feature type="compositionally biased region" description="Basic and acidic residues" evidence="1">
    <location>
        <begin position="65"/>
        <end position="86"/>
    </location>
</feature>